<evidence type="ECO:0008006" key="3">
    <source>
        <dbReference type="Google" id="ProtNLM"/>
    </source>
</evidence>
<evidence type="ECO:0000313" key="1">
    <source>
        <dbReference type="EMBL" id="MEE7494592.1"/>
    </source>
</evidence>
<accession>A0ABU7TXL0</accession>
<gene>
    <name evidence="1" type="ORF">MOTC310_30925</name>
</gene>
<dbReference type="InterPro" id="IPR029044">
    <property type="entry name" value="Nucleotide-diphossugar_trans"/>
</dbReference>
<dbReference type="Proteomes" id="UP001355206">
    <property type="component" value="Unassembled WGS sequence"/>
</dbReference>
<organism evidence="1 2">
    <name type="scientific">Methylobacterium oryzae</name>
    <dbReference type="NCBI Taxonomy" id="334852"/>
    <lineage>
        <taxon>Bacteria</taxon>
        <taxon>Pseudomonadati</taxon>
        <taxon>Pseudomonadota</taxon>
        <taxon>Alphaproteobacteria</taxon>
        <taxon>Hyphomicrobiales</taxon>
        <taxon>Methylobacteriaceae</taxon>
        <taxon>Methylobacterium</taxon>
    </lineage>
</organism>
<sequence length="176" mass="18466">MRALMLSAVTYLADPADPDAIDRLADTLSVLVSGVAGGLVGDAVIVAGRDSEAVAAVAEATGATLVLHRDGNPYAAGAAAARRDWILCLEAGDVPAEGWIRTLDRFVGTARPETALGRLHRPAGSWLGRLVRRVETVAGARQARAGDVVRREALRAEGAFAGRLKVRPLIARIERA</sequence>
<keyword evidence="2" id="KW-1185">Reference proteome</keyword>
<dbReference type="EMBL" id="MLCA01000017">
    <property type="protein sequence ID" value="MEE7494592.1"/>
    <property type="molecule type" value="Genomic_DNA"/>
</dbReference>
<reference evidence="1 2" key="1">
    <citation type="journal article" date="2012" name="Genet. Mol. Biol.">
        <title>Analysis of 16S rRNA and mxaF genes revealing insights into Methylobacterium niche-specific plant association.</title>
        <authorList>
            <person name="Dourado M.N."/>
            <person name="Andreote F.D."/>
            <person name="Dini-Andreote F."/>
            <person name="Conti R."/>
            <person name="Araujo J.M."/>
            <person name="Araujo W.L."/>
        </authorList>
    </citation>
    <scope>NUCLEOTIDE SEQUENCE [LARGE SCALE GENOMIC DNA]</scope>
    <source>
        <strain evidence="1 2">TC3-10</strain>
    </source>
</reference>
<dbReference type="SUPFAM" id="SSF53448">
    <property type="entry name" value="Nucleotide-diphospho-sugar transferases"/>
    <property type="match status" value="1"/>
</dbReference>
<protein>
    <recommendedName>
        <fullName evidence="3">Glycosyl transferase family 2</fullName>
    </recommendedName>
</protein>
<evidence type="ECO:0000313" key="2">
    <source>
        <dbReference type="Proteomes" id="UP001355206"/>
    </source>
</evidence>
<dbReference type="RefSeq" id="WP_331304552.1">
    <property type="nucleotide sequence ID" value="NZ_MLCA01000017.1"/>
</dbReference>
<comment type="caution">
    <text evidence="1">The sequence shown here is derived from an EMBL/GenBank/DDBJ whole genome shotgun (WGS) entry which is preliminary data.</text>
</comment>
<name>A0ABU7TXL0_9HYPH</name>
<proteinExistence type="predicted"/>